<evidence type="ECO:0000256" key="13">
    <source>
        <dbReference type="SAM" id="Phobius"/>
    </source>
</evidence>
<dbReference type="GO" id="GO:0016020">
    <property type="term" value="C:membrane"/>
    <property type="evidence" value="ECO:0007669"/>
    <property type="project" value="UniProtKB-SubCell"/>
</dbReference>
<dbReference type="GO" id="GO:0005506">
    <property type="term" value="F:iron ion binding"/>
    <property type="evidence" value="ECO:0007669"/>
    <property type="project" value="InterPro"/>
</dbReference>
<evidence type="ECO:0000256" key="3">
    <source>
        <dbReference type="ARBA" id="ARBA00010617"/>
    </source>
</evidence>
<comment type="similarity">
    <text evidence="3">Belongs to the cytochrome P450 family.</text>
</comment>
<dbReference type="InterPro" id="IPR050121">
    <property type="entry name" value="Cytochrome_P450_monoxygenase"/>
</dbReference>
<evidence type="ECO:0000313" key="15">
    <source>
        <dbReference type="Proteomes" id="UP000509510"/>
    </source>
</evidence>
<accession>A0A7H8QK60</accession>
<dbReference type="AlphaFoldDB" id="A0A7H8QK60"/>
<reference evidence="15" key="1">
    <citation type="submission" date="2020-06" db="EMBL/GenBank/DDBJ databases">
        <title>A chromosome-scale genome assembly of Talaromyces rugulosus W13939.</title>
        <authorList>
            <person name="Wang B."/>
            <person name="Guo L."/>
            <person name="Ye K."/>
            <person name="Wang L."/>
        </authorList>
    </citation>
    <scope>NUCLEOTIDE SEQUENCE [LARGE SCALE GENOMIC DNA]</scope>
    <source>
        <strain evidence="15">W13939</strain>
    </source>
</reference>
<keyword evidence="15" id="KW-1185">Reference proteome</keyword>
<dbReference type="GO" id="GO:0016705">
    <property type="term" value="F:oxidoreductase activity, acting on paired donors, with incorporation or reduction of molecular oxygen"/>
    <property type="evidence" value="ECO:0007669"/>
    <property type="project" value="InterPro"/>
</dbReference>
<dbReference type="InterPro" id="IPR001128">
    <property type="entry name" value="Cyt_P450"/>
</dbReference>
<evidence type="ECO:0008006" key="16">
    <source>
        <dbReference type="Google" id="ProtNLM"/>
    </source>
</evidence>
<dbReference type="PANTHER" id="PTHR24305:SF112">
    <property type="entry name" value="L-ORNITHINE-N5-MONOOXYGENASE (EUROFUNG)"/>
    <property type="match status" value="1"/>
</dbReference>
<feature type="binding site" description="axial binding residue" evidence="12">
    <location>
        <position position="297"/>
    </location>
    <ligand>
        <name>heme</name>
        <dbReference type="ChEBI" id="CHEBI:30413"/>
    </ligand>
    <ligandPart>
        <name>Fe</name>
        <dbReference type="ChEBI" id="CHEBI:18248"/>
    </ligandPart>
</feature>
<name>A0A7H8QK60_TALRU</name>
<keyword evidence="4 12" id="KW-0349">Heme</keyword>
<keyword evidence="5 13" id="KW-0812">Transmembrane</keyword>
<keyword evidence="7 13" id="KW-1133">Transmembrane helix</keyword>
<evidence type="ECO:0000313" key="14">
    <source>
        <dbReference type="EMBL" id="QKX53623.1"/>
    </source>
</evidence>
<sequence length="366" mass="41287">MAATTSSGRGERGGNDRDSSVYHVHRRAWSLVFSDKMVRGYELCARVYRQKLVERLRASSGAIPVDVYHWFSLYIFDVMGDLRSAGASGVVTLLKSLTVFFGIGFPIWVFLAIRNTPGLMSDFWKLLDWCAKRFRQWLENEQSEVPDISASLIGSLLIYRLAPLTAIFYLLAHHPDEVEKLRRELEPYRDADHSTGEFLHSEIARLPHLNGVINEALRLFPAVPGTVPRKTPRGGIVVQGVRIPGDITVFCPQWVMARSELCCAKPYEFIPERWYSQPELVRSKSAFAPFSIGPYNCVGRPLALSNLRTTPARLITSFDVQLGPAETKERFLHDVKDRFVLELGALNLILSSVDRVFPYPNPSSSS</sequence>
<keyword evidence="11 13" id="KW-0472">Membrane</keyword>
<keyword evidence="10" id="KW-0503">Monooxygenase</keyword>
<evidence type="ECO:0000256" key="12">
    <source>
        <dbReference type="PIRSR" id="PIRSR602401-1"/>
    </source>
</evidence>
<evidence type="ECO:0000256" key="5">
    <source>
        <dbReference type="ARBA" id="ARBA00022692"/>
    </source>
</evidence>
<protein>
    <recommendedName>
        <fullName evidence="16">Cytochrome P450</fullName>
    </recommendedName>
</protein>
<dbReference type="InterPro" id="IPR002401">
    <property type="entry name" value="Cyt_P450_E_grp-I"/>
</dbReference>
<dbReference type="GO" id="GO:0020037">
    <property type="term" value="F:heme binding"/>
    <property type="evidence" value="ECO:0007669"/>
    <property type="project" value="InterPro"/>
</dbReference>
<comment type="cofactor">
    <cofactor evidence="1 12">
        <name>heme</name>
        <dbReference type="ChEBI" id="CHEBI:30413"/>
    </cofactor>
</comment>
<dbReference type="SUPFAM" id="SSF48264">
    <property type="entry name" value="Cytochrome P450"/>
    <property type="match status" value="1"/>
</dbReference>
<keyword evidence="8" id="KW-0560">Oxidoreductase</keyword>
<evidence type="ECO:0000256" key="9">
    <source>
        <dbReference type="ARBA" id="ARBA00023004"/>
    </source>
</evidence>
<keyword evidence="9 12" id="KW-0408">Iron</keyword>
<dbReference type="GeneID" id="55988215"/>
<evidence type="ECO:0000256" key="10">
    <source>
        <dbReference type="ARBA" id="ARBA00023033"/>
    </source>
</evidence>
<evidence type="ECO:0000256" key="11">
    <source>
        <dbReference type="ARBA" id="ARBA00023136"/>
    </source>
</evidence>
<dbReference type="EMBL" id="CP055898">
    <property type="protein sequence ID" value="QKX53623.1"/>
    <property type="molecule type" value="Genomic_DNA"/>
</dbReference>
<dbReference type="InterPro" id="IPR036396">
    <property type="entry name" value="Cyt_P450_sf"/>
</dbReference>
<dbReference type="PANTHER" id="PTHR24305">
    <property type="entry name" value="CYTOCHROME P450"/>
    <property type="match status" value="1"/>
</dbReference>
<evidence type="ECO:0000256" key="2">
    <source>
        <dbReference type="ARBA" id="ARBA00004370"/>
    </source>
</evidence>
<dbReference type="PRINTS" id="PR00385">
    <property type="entry name" value="P450"/>
</dbReference>
<comment type="subcellular location">
    <subcellularLocation>
        <location evidence="2">Membrane</location>
    </subcellularLocation>
</comment>
<dbReference type="Gene3D" id="1.10.630.10">
    <property type="entry name" value="Cytochrome P450"/>
    <property type="match status" value="2"/>
</dbReference>
<evidence type="ECO:0000256" key="7">
    <source>
        <dbReference type="ARBA" id="ARBA00022989"/>
    </source>
</evidence>
<proteinExistence type="inferred from homology"/>
<evidence type="ECO:0000256" key="6">
    <source>
        <dbReference type="ARBA" id="ARBA00022723"/>
    </source>
</evidence>
<dbReference type="PRINTS" id="PR00463">
    <property type="entry name" value="EP450I"/>
</dbReference>
<feature type="transmembrane region" description="Helical" evidence="13">
    <location>
        <begin position="93"/>
        <end position="113"/>
    </location>
</feature>
<keyword evidence="6 12" id="KW-0479">Metal-binding</keyword>
<evidence type="ECO:0000256" key="4">
    <source>
        <dbReference type="ARBA" id="ARBA00022617"/>
    </source>
</evidence>
<dbReference type="KEGG" id="trg:TRUGW13939_00702"/>
<evidence type="ECO:0000256" key="8">
    <source>
        <dbReference type="ARBA" id="ARBA00023002"/>
    </source>
</evidence>
<dbReference type="OrthoDB" id="6692864at2759"/>
<dbReference type="Pfam" id="PF00067">
    <property type="entry name" value="p450"/>
    <property type="match status" value="1"/>
</dbReference>
<dbReference type="Proteomes" id="UP000509510">
    <property type="component" value="Chromosome I"/>
</dbReference>
<evidence type="ECO:0000256" key="1">
    <source>
        <dbReference type="ARBA" id="ARBA00001971"/>
    </source>
</evidence>
<dbReference type="GO" id="GO:0004497">
    <property type="term" value="F:monooxygenase activity"/>
    <property type="evidence" value="ECO:0007669"/>
    <property type="project" value="UniProtKB-KW"/>
</dbReference>
<organism evidence="14 15">
    <name type="scientific">Talaromyces rugulosus</name>
    <name type="common">Penicillium rugulosum</name>
    <dbReference type="NCBI Taxonomy" id="121627"/>
    <lineage>
        <taxon>Eukaryota</taxon>
        <taxon>Fungi</taxon>
        <taxon>Dikarya</taxon>
        <taxon>Ascomycota</taxon>
        <taxon>Pezizomycotina</taxon>
        <taxon>Eurotiomycetes</taxon>
        <taxon>Eurotiomycetidae</taxon>
        <taxon>Eurotiales</taxon>
        <taxon>Trichocomaceae</taxon>
        <taxon>Talaromyces</taxon>
        <taxon>Talaromyces sect. Islandici</taxon>
    </lineage>
</organism>
<gene>
    <name evidence="14" type="ORF">TRUGW13939_00702</name>
</gene>
<dbReference type="RefSeq" id="XP_035339802.1">
    <property type="nucleotide sequence ID" value="XM_035483909.1"/>
</dbReference>